<dbReference type="AlphaFoldDB" id="A0A7E5A219"/>
<evidence type="ECO:0000313" key="2">
    <source>
        <dbReference type="WBParaSite" id="Pan_g906.t1"/>
    </source>
</evidence>
<reference evidence="2" key="2">
    <citation type="submission" date="2020-10" db="UniProtKB">
        <authorList>
            <consortium name="WormBaseParasite"/>
        </authorList>
    </citation>
    <scope>IDENTIFICATION</scope>
</reference>
<organism evidence="1 2">
    <name type="scientific">Panagrellus redivivus</name>
    <name type="common">Microworm</name>
    <dbReference type="NCBI Taxonomy" id="6233"/>
    <lineage>
        <taxon>Eukaryota</taxon>
        <taxon>Metazoa</taxon>
        <taxon>Ecdysozoa</taxon>
        <taxon>Nematoda</taxon>
        <taxon>Chromadorea</taxon>
        <taxon>Rhabditida</taxon>
        <taxon>Tylenchina</taxon>
        <taxon>Panagrolaimomorpha</taxon>
        <taxon>Panagrolaimoidea</taxon>
        <taxon>Panagrolaimidae</taxon>
        <taxon>Panagrellus</taxon>
    </lineage>
</organism>
<dbReference type="WBParaSite" id="Pan_g906.t1">
    <property type="protein sequence ID" value="Pan_g906.t1"/>
    <property type="gene ID" value="Pan_g906"/>
</dbReference>
<name>A0A7E5A219_PANRE</name>
<dbReference type="Proteomes" id="UP000492821">
    <property type="component" value="Unassembled WGS sequence"/>
</dbReference>
<accession>A0A7E5A219</accession>
<reference evidence="1" key="1">
    <citation type="journal article" date="2013" name="Genetics">
        <title>The draft genome and transcriptome of Panagrellus redivivus are shaped by the harsh demands of a free-living lifestyle.</title>
        <authorList>
            <person name="Srinivasan J."/>
            <person name="Dillman A.R."/>
            <person name="Macchietto M.G."/>
            <person name="Heikkinen L."/>
            <person name="Lakso M."/>
            <person name="Fracchia K.M."/>
            <person name="Antoshechkin I."/>
            <person name="Mortazavi A."/>
            <person name="Wong G."/>
            <person name="Sternberg P.W."/>
        </authorList>
    </citation>
    <scope>NUCLEOTIDE SEQUENCE [LARGE SCALE GENOMIC DNA]</scope>
    <source>
        <strain evidence="1">MT8872</strain>
    </source>
</reference>
<protein>
    <submittedName>
        <fullName evidence="2">Uncharacterized protein</fullName>
    </submittedName>
</protein>
<keyword evidence="1" id="KW-1185">Reference proteome</keyword>
<sequence>MYSDPEADFNLGMLEAQCPRFSVYPRTKGDAVCKTMNVCILCPSPCYTQAASATDIIIKAIQGKPKATGQRQTAFHMQWASHRIAQGRRLPPIRFNPPTIIMQPREAFFQRLRFHVTYVDNY</sequence>
<proteinExistence type="predicted"/>
<evidence type="ECO:0000313" key="1">
    <source>
        <dbReference type="Proteomes" id="UP000492821"/>
    </source>
</evidence>